<evidence type="ECO:0000313" key="7">
    <source>
        <dbReference type="Proteomes" id="UP000286097"/>
    </source>
</evidence>
<dbReference type="PANTHER" id="PTHR46481">
    <property type="entry name" value="ZINC FINGER BED DOMAIN-CONTAINING PROTEIN 4"/>
    <property type="match status" value="1"/>
</dbReference>
<evidence type="ECO:0000313" key="6">
    <source>
        <dbReference type="EMBL" id="RQM11085.1"/>
    </source>
</evidence>
<sequence>MLEKLGLVRQHGHVTVDSGSNNKALFEAFEAKLDVTFVSDQMMHRCMGHVINLVARDGLKVFGHVEEDEEDVKETYIMRIAAIVNKSDGAHVDISTVYERIKNMAKRINSSTQRKEQLACAVTLQQPNSKVNGMIGDVTTKRNSTYMMFKRALQLR</sequence>
<dbReference type="GO" id="GO:0005634">
    <property type="term" value="C:nucleus"/>
    <property type="evidence" value="ECO:0007669"/>
    <property type="project" value="UniProtKB-SubCell"/>
</dbReference>
<evidence type="ECO:0008006" key="8">
    <source>
        <dbReference type="Google" id="ProtNLM"/>
    </source>
</evidence>
<accession>A0A3R7WL73</accession>
<comment type="subcellular location">
    <subcellularLocation>
        <location evidence="1">Nucleus</location>
    </subcellularLocation>
</comment>
<keyword evidence="4" id="KW-0862">Zinc</keyword>
<protein>
    <recommendedName>
        <fullName evidence="8">HAT C-terminal dimerisation domain-containing protein</fullName>
    </recommendedName>
</protein>
<dbReference type="GO" id="GO:0008270">
    <property type="term" value="F:zinc ion binding"/>
    <property type="evidence" value="ECO:0007669"/>
    <property type="project" value="UniProtKB-KW"/>
</dbReference>
<evidence type="ECO:0000256" key="1">
    <source>
        <dbReference type="ARBA" id="ARBA00004123"/>
    </source>
</evidence>
<dbReference type="Proteomes" id="UP000286097">
    <property type="component" value="Unassembled WGS sequence"/>
</dbReference>
<organism evidence="6 7">
    <name type="scientific">Peronospora effusa</name>
    <dbReference type="NCBI Taxonomy" id="542832"/>
    <lineage>
        <taxon>Eukaryota</taxon>
        <taxon>Sar</taxon>
        <taxon>Stramenopiles</taxon>
        <taxon>Oomycota</taxon>
        <taxon>Peronosporomycetes</taxon>
        <taxon>Peronosporales</taxon>
        <taxon>Peronosporaceae</taxon>
        <taxon>Peronospora</taxon>
    </lineage>
</organism>
<dbReference type="PANTHER" id="PTHR46481:SF10">
    <property type="entry name" value="ZINC FINGER BED DOMAIN-CONTAINING PROTEIN 39"/>
    <property type="match status" value="1"/>
</dbReference>
<keyword evidence="5" id="KW-0539">Nucleus</keyword>
<reference evidence="6 7" key="1">
    <citation type="submission" date="2018-06" db="EMBL/GenBank/DDBJ databases">
        <title>Comparative genomics of downy mildews reveals potential adaptations to biotrophy.</title>
        <authorList>
            <person name="Fletcher K."/>
            <person name="Klosterman S.J."/>
            <person name="Derevnina L."/>
            <person name="Martin F."/>
            <person name="Koike S."/>
            <person name="Reyes Chin-Wo S."/>
            <person name="Mou B."/>
            <person name="Michelmore R."/>
        </authorList>
    </citation>
    <scope>NUCLEOTIDE SEQUENCE [LARGE SCALE GENOMIC DNA]</scope>
    <source>
        <strain evidence="6 7">R13</strain>
    </source>
</reference>
<evidence type="ECO:0000256" key="3">
    <source>
        <dbReference type="ARBA" id="ARBA00022771"/>
    </source>
</evidence>
<dbReference type="AlphaFoldDB" id="A0A3R7WL73"/>
<evidence type="ECO:0000256" key="2">
    <source>
        <dbReference type="ARBA" id="ARBA00022723"/>
    </source>
</evidence>
<dbReference type="InterPro" id="IPR052035">
    <property type="entry name" value="ZnF_BED_domain_contain"/>
</dbReference>
<evidence type="ECO:0000256" key="4">
    <source>
        <dbReference type="ARBA" id="ARBA00022833"/>
    </source>
</evidence>
<keyword evidence="2" id="KW-0479">Metal-binding</keyword>
<name>A0A3R7WL73_9STRA</name>
<gene>
    <name evidence="6" type="ORF">DD237_007971</name>
</gene>
<proteinExistence type="predicted"/>
<keyword evidence="3" id="KW-0863">Zinc-finger</keyword>
<comment type="caution">
    <text evidence="6">The sequence shown here is derived from an EMBL/GenBank/DDBJ whole genome shotgun (WGS) entry which is preliminary data.</text>
</comment>
<dbReference type="VEuPathDB" id="FungiDB:DD237_007971"/>
<dbReference type="EMBL" id="QKXF01000476">
    <property type="protein sequence ID" value="RQM11085.1"/>
    <property type="molecule type" value="Genomic_DNA"/>
</dbReference>
<evidence type="ECO:0000256" key="5">
    <source>
        <dbReference type="ARBA" id="ARBA00023242"/>
    </source>
</evidence>